<reference evidence="3" key="1">
    <citation type="submission" date="2018-02" db="EMBL/GenBank/DDBJ databases">
        <authorList>
            <person name="Cohen D.B."/>
            <person name="Kent A.D."/>
        </authorList>
    </citation>
    <scope>NUCLEOTIDE SEQUENCE</scope>
</reference>
<dbReference type="SUPFAM" id="SSF56672">
    <property type="entry name" value="DNA/RNA polymerases"/>
    <property type="match status" value="1"/>
</dbReference>
<dbReference type="AlphaFoldDB" id="A0A2N9G172"/>
<sequence>MTVEESTAKWEQEIKTMRTQMGEMKDEFKGRATKNLDDLVNRTDSPFTQAVISFPLLSKFRMPSLETFDGAKDPLDHLESFKTMMCLQGVPNEIMCRAFPTTLKGSVRIWFKKLMPGSVGSFAQLSHSFFNHFISGQRYGRPTTHLLNVKQKEGETLRSYLTRFNKETLLVDEADDKVVLIAFIFGLQSGDFLFSVYKDPPASMAEMMYEAQRHMNGKEALQVRDLASGKKRNHEYVVRYHEPHELKPKAQKNRGRRQKDRSGRGFNERFNCFTPLNAPVDHIFMQIRDDPALKWPGKLMTNPNRKAKDKYCRFHKDHSQNTDECYDLRRQIEELIKYLPKTSNEKGRILSENGVGEMKGDQAMARECYLVFVSIEKIHQTLIVEERRNFAEPTEELEEISLIEGDEKKTIRIRTTMPERIRDSIVQFLRENADVFAWTHEDIPDISTDVMVHKLNVNPSIRLVKQKRQVCALERNAAVMEEVDKLLTAGFIREVYYPECYPLLRIDQLVNSTAGHKLLSFMDAFSGYNQIRMEEEDQEKTAFITSRGLFCYKAMPFGLKNAGATYQRLVNKMFHNQIGRKVEVYVDNMLIKSKENEDHLADLKETFQSLRAYNMKLNPRKYAFDVSFGKFLEFMVSQRGIEANLDKIKAILEMSPPKTVKEIQSLMGKAAALNRFISRSTDKCLPFFKILKKAFQWTEECQRAFEELKVYLSSPPLFSPSQTGKELYLYLAVSSSAVSSALIRKEERVQKPIIVLVSPEKYKFECAIQLRFRATNNEAKYEALLAGLKLSRNMGIKNLIVKRDSQLIIGQVKGEYEARENRMKNYVTVVHTLLPHFKKVEFLQIPREENTDADRLARLASSREEIDGFLEVQGKPSTEEETVNSIIYNALWMSPIICYFKDGKLPIDKMEARKLRIRDSHFQLLGGHSLQDGFGIPRILISDNGKQFDNGPFRELCGQLNIRNHYSSPRHPQANGQVEVTNRTLLKQIKTRLEGAKSMWVKEFPSVLWVYRTTIRTPTKETPFKLTFGTEAVIPVEIGLTTLRTTFHKEEENEGQLRLNLDLLDETWKKVARKIALYQGKMAKYYNIKGKLGLNWEGPYKVIKYYRRGTYHLEDRHGKKLPHPWNAEHLKKYYS</sequence>
<evidence type="ECO:0000259" key="2">
    <source>
        <dbReference type="PROSITE" id="PS50994"/>
    </source>
</evidence>
<dbReference type="InterPro" id="IPR043502">
    <property type="entry name" value="DNA/RNA_pol_sf"/>
</dbReference>
<dbReference type="PANTHER" id="PTHR48475">
    <property type="entry name" value="RIBONUCLEASE H"/>
    <property type="match status" value="1"/>
</dbReference>
<proteinExistence type="predicted"/>
<dbReference type="GO" id="GO:0015074">
    <property type="term" value="P:DNA integration"/>
    <property type="evidence" value="ECO:0007669"/>
    <property type="project" value="InterPro"/>
</dbReference>
<dbReference type="InterPro" id="IPR012337">
    <property type="entry name" value="RNaseH-like_sf"/>
</dbReference>
<dbReference type="InterPro" id="IPR005162">
    <property type="entry name" value="Retrotrans_gag_dom"/>
</dbReference>
<dbReference type="InterPro" id="IPR001584">
    <property type="entry name" value="Integrase_cat-core"/>
</dbReference>
<organism evidence="3">
    <name type="scientific">Fagus sylvatica</name>
    <name type="common">Beechnut</name>
    <dbReference type="NCBI Taxonomy" id="28930"/>
    <lineage>
        <taxon>Eukaryota</taxon>
        <taxon>Viridiplantae</taxon>
        <taxon>Streptophyta</taxon>
        <taxon>Embryophyta</taxon>
        <taxon>Tracheophyta</taxon>
        <taxon>Spermatophyta</taxon>
        <taxon>Magnoliopsida</taxon>
        <taxon>eudicotyledons</taxon>
        <taxon>Gunneridae</taxon>
        <taxon>Pentapetalae</taxon>
        <taxon>rosids</taxon>
        <taxon>fabids</taxon>
        <taxon>Fagales</taxon>
        <taxon>Fagaceae</taxon>
        <taxon>Fagus</taxon>
    </lineage>
</organism>
<dbReference type="GO" id="GO:0003676">
    <property type="term" value="F:nucleic acid binding"/>
    <property type="evidence" value="ECO:0007669"/>
    <property type="project" value="InterPro"/>
</dbReference>
<name>A0A2N9G172_FAGSY</name>
<dbReference type="InterPro" id="IPR000477">
    <property type="entry name" value="RT_dom"/>
</dbReference>
<evidence type="ECO:0000256" key="1">
    <source>
        <dbReference type="SAM" id="MobiDB-lite"/>
    </source>
</evidence>
<dbReference type="Gene3D" id="3.30.420.10">
    <property type="entry name" value="Ribonuclease H-like superfamily/Ribonuclease H"/>
    <property type="match status" value="2"/>
</dbReference>
<accession>A0A2N9G172</accession>
<dbReference type="Pfam" id="PF03732">
    <property type="entry name" value="Retrotrans_gag"/>
    <property type="match status" value="1"/>
</dbReference>
<evidence type="ECO:0000313" key="3">
    <source>
        <dbReference type="EMBL" id="SPC93110.1"/>
    </source>
</evidence>
<feature type="domain" description="Integrase catalytic" evidence="2">
    <location>
        <begin position="935"/>
        <end position="1031"/>
    </location>
</feature>
<dbReference type="InterPro" id="IPR036397">
    <property type="entry name" value="RNaseH_sf"/>
</dbReference>
<feature type="compositionally biased region" description="Basic residues" evidence="1">
    <location>
        <begin position="249"/>
        <end position="259"/>
    </location>
</feature>
<dbReference type="Gene3D" id="3.30.70.270">
    <property type="match status" value="2"/>
</dbReference>
<dbReference type="EMBL" id="OIVN01001362">
    <property type="protein sequence ID" value="SPC93110.1"/>
    <property type="molecule type" value="Genomic_DNA"/>
</dbReference>
<dbReference type="InterPro" id="IPR043128">
    <property type="entry name" value="Rev_trsase/Diguanyl_cyclase"/>
</dbReference>
<protein>
    <recommendedName>
        <fullName evidence="2">Integrase catalytic domain-containing protein</fullName>
    </recommendedName>
</protein>
<dbReference type="PANTHER" id="PTHR48475:SF2">
    <property type="entry name" value="RIBONUCLEASE H"/>
    <property type="match status" value="1"/>
</dbReference>
<gene>
    <name evidence="3" type="ORF">FSB_LOCUS20992</name>
</gene>
<dbReference type="Pfam" id="PF13456">
    <property type="entry name" value="RVT_3"/>
    <property type="match status" value="1"/>
</dbReference>
<dbReference type="CDD" id="cd09279">
    <property type="entry name" value="RNase_HI_like"/>
    <property type="match status" value="1"/>
</dbReference>
<feature type="region of interest" description="Disordered" evidence="1">
    <location>
        <begin position="241"/>
        <end position="266"/>
    </location>
</feature>
<dbReference type="SUPFAM" id="SSF53098">
    <property type="entry name" value="Ribonuclease H-like"/>
    <property type="match status" value="1"/>
</dbReference>
<dbReference type="Gene3D" id="3.10.10.10">
    <property type="entry name" value="HIV Type 1 Reverse Transcriptase, subunit A, domain 1"/>
    <property type="match status" value="1"/>
</dbReference>
<dbReference type="GO" id="GO:0004523">
    <property type="term" value="F:RNA-DNA hybrid ribonuclease activity"/>
    <property type="evidence" value="ECO:0007669"/>
    <property type="project" value="InterPro"/>
</dbReference>
<dbReference type="CDD" id="cd01647">
    <property type="entry name" value="RT_LTR"/>
    <property type="match status" value="1"/>
</dbReference>
<dbReference type="InterPro" id="IPR002156">
    <property type="entry name" value="RNaseH_domain"/>
</dbReference>
<dbReference type="PROSITE" id="PS50994">
    <property type="entry name" value="INTEGRASE"/>
    <property type="match status" value="1"/>
</dbReference>
<dbReference type="Pfam" id="PF00078">
    <property type="entry name" value="RVT_1"/>
    <property type="match status" value="1"/>
</dbReference>